<feature type="compositionally biased region" description="Polar residues" evidence="12">
    <location>
        <begin position="20"/>
        <end position="38"/>
    </location>
</feature>
<keyword evidence="7" id="KW-0594">Phospholipid biosynthesis</keyword>
<feature type="domain" description="Cytidyltransferase-like" evidence="13">
    <location>
        <begin position="144"/>
        <end position="272"/>
    </location>
</feature>
<dbReference type="NCBIfam" id="TIGR00125">
    <property type="entry name" value="cyt_tran_rel"/>
    <property type="match status" value="1"/>
</dbReference>
<dbReference type="InterPro" id="IPR045049">
    <property type="entry name" value="Pcy1-like"/>
</dbReference>
<feature type="region of interest" description="Disordered" evidence="12">
    <location>
        <begin position="397"/>
        <end position="435"/>
    </location>
</feature>
<evidence type="ECO:0000256" key="9">
    <source>
        <dbReference type="ARBA" id="ARBA00026101"/>
    </source>
</evidence>
<keyword evidence="5" id="KW-0548">Nucleotidyltransferase</keyword>
<evidence type="ECO:0000256" key="11">
    <source>
        <dbReference type="ARBA" id="ARBA00080967"/>
    </source>
</evidence>
<dbReference type="InterPro" id="IPR004821">
    <property type="entry name" value="Cyt_trans-like"/>
</dbReference>
<dbReference type="Proteomes" id="UP001175261">
    <property type="component" value="Unassembled WGS sequence"/>
</dbReference>
<evidence type="ECO:0000256" key="3">
    <source>
        <dbReference type="ARBA" id="ARBA00022553"/>
    </source>
</evidence>
<evidence type="ECO:0000313" key="15">
    <source>
        <dbReference type="Proteomes" id="UP001175261"/>
    </source>
</evidence>
<dbReference type="SUPFAM" id="SSF52374">
    <property type="entry name" value="Nucleotidylyl transferase"/>
    <property type="match status" value="1"/>
</dbReference>
<dbReference type="InterPro" id="IPR014729">
    <property type="entry name" value="Rossmann-like_a/b/a_fold"/>
</dbReference>
<evidence type="ECO:0000256" key="5">
    <source>
        <dbReference type="ARBA" id="ARBA00022695"/>
    </source>
</evidence>
<dbReference type="InterPro" id="IPR041723">
    <property type="entry name" value="CCT"/>
</dbReference>
<reference evidence="14" key="1">
    <citation type="submission" date="2022-10" db="EMBL/GenBank/DDBJ databases">
        <title>Determination and structural analysis of whole genome sequence of Sarocladium strictum F4-1.</title>
        <authorList>
            <person name="Hu L."/>
            <person name="Jiang Y."/>
        </authorList>
    </citation>
    <scope>NUCLEOTIDE SEQUENCE</scope>
    <source>
        <strain evidence="14">F4-1</strain>
    </source>
</reference>
<comment type="similarity">
    <text evidence="1">Belongs to the cytidylyltransferase family.</text>
</comment>
<proteinExistence type="inferred from homology"/>
<feature type="region of interest" description="Disordered" evidence="12">
    <location>
        <begin position="339"/>
        <end position="375"/>
    </location>
</feature>
<dbReference type="EC" id="2.7.7.15" evidence="9"/>
<evidence type="ECO:0000259" key="13">
    <source>
        <dbReference type="Pfam" id="PF01467"/>
    </source>
</evidence>
<dbReference type="Gene3D" id="3.40.50.620">
    <property type="entry name" value="HUPs"/>
    <property type="match status" value="1"/>
</dbReference>
<dbReference type="PANTHER" id="PTHR10739:SF13">
    <property type="entry name" value="CHOLINE-PHOSPHATE CYTIDYLYLTRANSFERASE"/>
    <property type="match status" value="1"/>
</dbReference>
<evidence type="ECO:0000313" key="14">
    <source>
        <dbReference type="EMBL" id="KAK0389693.1"/>
    </source>
</evidence>
<keyword evidence="2" id="KW-0444">Lipid biosynthesis</keyword>
<comment type="caution">
    <text evidence="14">The sequence shown here is derived from an EMBL/GenBank/DDBJ whole genome shotgun (WGS) entry which is preliminary data.</text>
</comment>
<dbReference type="EMBL" id="JAPDFR010000002">
    <property type="protein sequence ID" value="KAK0389693.1"/>
    <property type="molecule type" value="Genomic_DNA"/>
</dbReference>
<dbReference type="GO" id="GO:0005635">
    <property type="term" value="C:nuclear envelope"/>
    <property type="evidence" value="ECO:0007669"/>
    <property type="project" value="TreeGrafter"/>
</dbReference>
<keyword evidence="3" id="KW-0597">Phosphoprotein</keyword>
<dbReference type="GO" id="GO:0004105">
    <property type="term" value="F:choline-phosphate cytidylyltransferase activity"/>
    <property type="evidence" value="ECO:0007669"/>
    <property type="project" value="UniProtKB-EC"/>
</dbReference>
<evidence type="ECO:0000256" key="1">
    <source>
        <dbReference type="ARBA" id="ARBA00010101"/>
    </source>
</evidence>
<accession>A0AA39GLP1</accession>
<dbReference type="PANTHER" id="PTHR10739">
    <property type="entry name" value="CYTIDYLYLTRANSFERASE"/>
    <property type="match status" value="1"/>
</dbReference>
<sequence length="435" mass="48241">MSSPSTSPHGGSKRKRAVNGNRSNQSTVDADLQPSSRDASGEEGTTAADSEKPGPNKRLRGHSQREGENHANTADPGEPSDTTEASADIADRVGRKARRADSEEELMQQQIKQEAMKPPPIGELTHPVGYKTNPPPVDRPVRVYADGVFDLFHLGHMRQLEQAKKAFPNTTLVVGVTGDAETHKRKGLTVLSAKERAETVRHCKWVDEVIEDCPWIVTQEFLEANRLDYVAHDDLPYGADEGDDIYQPIKAAGMFLVTQRTEGVSTTGIITRIVRDYEKYLARQFRRGTPRQELNVSWLKKNEIDLKRHVQDLRENIINNWATTGQELSRELRQFWPASRPQSPARFGSRENIHAGNSSLSVNDIPRSPGAAGTNKEFVTGYALGLVGGVRSWMTKNRRNVADSRPQSDDDSDDIEGGKSPKSPVPTLEVPTSRR</sequence>
<evidence type="ECO:0000256" key="4">
    <source>
        <dbReference type="ARBA" id="ARBA00022679"/>
    </source>
</evidence>
<keyword evidence="15" id="KW-1185">Reference proteome</keyword>
<evidence type="ECO:0000256" key="12">
    <source>
        <dbReference type="SAM" id="MobiDB-lite"/>
    </source>
</evidence>
<gene>
    <name evidence="14" type="ORF">NLU13_3266</name>
</gene>
<dbReference type="Pfam" id="PF01467">
    <property type="entry name" value="CTP_transf_like"/>
    <property type="match status" value="1"/>
</dbReference>
<feature type="region of interest" description="Disordered" evidence="12">
    <location>
        <begin position="1"/>
        <end position="125"/>
    </location>
</feature>
<dbReference type="AlphaFoldDB" id="A0AA39GLP1"/>
<evidence type="ECO:0000256" key="10">
    <source>
        <dbReference type="ARBA" id="ARBA00076205"/>
    </source>
</evidence>
<evidence type="ECO:0000256" key="6">
    <source>
        <dbReference type="ARBA" id="ARBA00023098"/>
    </source>
</evidence>
<dbReference type="GO" id="GO:0031210">
    <property type="term" value="F:phosphatidylcholine binding"/>
    <property type="evidence" value="ECO:0007669"/>
    <property type="project" value="TreeGrafter"/>
</dbReference>
<evidence type="ECO:0000256" key="8">
    <source>
        <dbReference type="ARBA" id="ARBA00023264"/>
    </source>
</evidence>
<evidence type="ECO:0000256" key="2">
    <source>
        <dbReference type="ARBA" id="ARBA00022516"/>
    </source>
</evidence>
<keyword evidence="8" id="KW-1208">Phospholipid metabolism</keyword>
<evidence type="ECO:0000256" key="7">
    <source>
        <dbReference type="ARBA" id="ARBA00023209"/>
    </source>
</evidence>
<keyword evidence="6" id="KW-0443">Lipid metabolism</keyword>
<keyword evidence="4" id="KW-0808">Transferase</keyword>
<name>A0AA39GLP1_SARSR</name>
<dbReference type="FunFam" id="3.40.50.620:FF:000147">
    <property type="entry name" value="Cholinephosphate cytidylyltransferase"/>
    <property type="match status" value="1"/>
</dbReference>
<organism evidence="14 15">
    <name type="scientific">Sarocladium strictum</name>
    <name type="common">Black bundle disease fungus</name>
    <name type="synonym">Acremonium strictum</name>
    <dbReference type="NCBI Taxonomy" id="5046"/>
    <lineage>
        <taxon>Eukaryota</taxon>
        <taxon>Fungi</taxon>
        <taxon>Dikarya</taxon>
        <taxon>Ascomycota</taxon>
        <taxon>Pezizomycotina</taxon>
        <taxon>Sordariomycetes</taxon>
        <taxon>Hypocreomycetidae</taxon>
        <taxon>Hypocreales</taxon>
        <taxon>Sarocladiaceae</taxon>
        <taxon>Sarocladium</taxon>
    </lineage>
</organism>
<dbReference type="CDD" id="cd02174">
    <property type="entry name" value="CCT"/>
    <property type="match status" value="1"/>
</dbReference>
<protein>
    <recommendedName>
        <fullName evidence="9">choline-phosphate cytidylyltransferase</fullName>
        <ecNumber evidence="9">2.7.7.15</ecNumber>
    </recommendedName>
    <alternativeName>
        <fullName evidence="10">CTP:phosphocholine cytidylyltransferase</fullName>
    </alternativeName>
    <alternativeName>
        <fullName evidence="11">Phosphorylcholine transferase</fullName>
    </alternativeName>
</protein>